<dbReference type="SUPFAM" id="SSF63380">
    <property type="entry name" value="Riboflavin synthase domain-like"/>
    <property type="match status" value="2"/>
</dbReference>
<name>A0A399FX72_UNCN2</name>
<comment type="function">
    <text evidence="2">Catalyzes the dismutation of two molecules of 6,7-dimethyl-8-ribityllumazine, resulting in the formation of riboflavin and 5-amino-6-(D-ribitylamino)uracil.</text>
</comment>
<evidence type="ECO:0000313" key="13">
    <source>
        <dbReference type="EMBL" id="RII00657.1"/>
    </source>
</evidence>
<keyword evidence="8 13" id="KW-0808">Transferase</keyword>
<dbReference type="GO" id="GO:0009231">
    <property type="term" value="P:riboflavin biosynthetic process"/>
    <property type="evidence" value="ECO:0007669"/>
    <property type="project" value="UniProtKB-KW"/>
</dbReference>
<evidence type="ECO:0000256" key="10">
    <source>
        <dbReference type="NCBIfam" id="TIGR00187"/>
    </source>
</evidence>
<evidence type="ECO:0000256" key="2">
    <source>
        <dbReference type="ARBA" id="ARBA00002803"/>
    </source>
</evidence>
<keyword evidence="7" id="KW-0686">Riboflavin biosynthesis</keyword>
<evidence type="ECO:0000256" key="8">
    <source>
        <dbReference type="ARBA" id="ARBA00022679"/>
    </source>
</evidence>
<evidence type="ECO:0000256" key="4">
    <source>
        <dbReference type="ARBA" id="ARBA00011233"/>
    </source>
</evidence>
<feature type="repeat" description="Lumazine-binding" evidence="11">
    <location>
        <begin position="1"/>
        <end position="96"/>
    </location>
</feature>
<dbReference type="PROSITE" id="PS51177">
    <property type="entry name" value="LUMAZINE_BIND"/>
    <property type="match status" value="2"/>
</dbReference>
<evidence type="ECO:0000256" key="9">
    <source>
        <dbReference type="ARBA" id="ARBA00022737"/>
    </source>
</evidence>
<feature type="repeat" description="Lumazine-binding" evidence="11">
    <location>
        <begin position="97"/>
        <end position="193"/>
    </location>
</feature>
<dbReference type="EMBL" id="NDHY01000002">
    <property type="protein sequence ID" value="RII00657.1"/>
    <property type="molecule type" value="Genomic_DNA"/>
</dbReference>
<dbReference type="PANTHER" id="PTHR21098:SF12">
    <property type="entry name" value="RIBOFLAVIN SYNTHASE"/>
    <property type="match status" value="1"/>
</dbReference>
<dbReference type="AlphaFoldDB" id="A0A399FX72"/>
<dbReference type="FunFam" id="2.40.30.20:FF:000004">
    <property type="entry name" value="Riboflavin synthase, alpha subunit"/>
    <property type="match status" value="1"/>
</dbReference>
<dbReference type="InterPro" id="IPR001783">
    <property type="entry name" value="Lumazine-bd"/>
</dbReference>
<dbReference type="EC" id="2.5.1.9" evidence="5 10"/>
<protein>
    <recommendedName>
        <fullName evidence="6 10">Riboflavin synthase</fullName>
        <ecNumber evidence="5 10">2.5.1.9</ecNumber>
    </recommendedName>
</protein>
<evidence type="ECO:0000256" key="6">
    <source>
        <dbReference type="ARBA" id="ARBA00013950"/>
    </source>
</evidence>
<organism evidence="13 14">
    <name type="scientific">candidate division NPL-UPA2 bacterium Unc8</name>
    <dbReference type="NCBI Taxonomy" id="1980939"/>
    <lineage>
        <taxon>Bacteria</taxon>
    </lineage>
</organism>
<dbReference type="Gene3D" id="2.40.30.20">
    <property type="match status" value="2"/>
</dbReference>
<reference evidence="13 14" key="1">
    <citation type="submission" date="2018-08" db="EMBL/GenBank/DDBJ databases">
        <title>Draft genome of candidate division NPL-UPA2 bacterium Unc8 that adapted to ultra-basic serpentinizing groundwater.</title>
        <authorList>
            <person name="Ishii S."/>
            <person name="Suzuki S."/>
            <person name="Nealson K.H."/>
        </authorList>
    </citation>
    <scope>NUCLEOTIDE SEQUENCE [LARGE SCALE GENOMIC DNA]</scope>
    <source>
        <strain evidence="13">Unc8</strain>
    </source>
</reference>
<evidence type="ECO:0000256" key="3">
    <source>
        <dbReference type="ARBA" id="ARBA00004887"/>
    </source>
</evidence>
<dbReference type="NCBIfam" id="NF006767">
    <property type="entry name" value="PRK09289.1"/>
    <property type="match status" value="1"/>
</dbReference>
<proteinExistence type="predicted"/>
<dbReference type="InterPro" id="IPR026017">
    <property type="entry name" value="Lumazine-bd_dom"/>
</dbReference>
<gene>
    <name evidence="13" type="ORF">B9J77_01135</name>
</gene>
<accession>A0A399FX72</accession>
<dbReference type="NCBIfam" id="NF009566">
    <property type="entry name" value="PRK13020.1"/>
    <property type="match status" value="1"/>
</dbReference>
<evidence type="ECO:0000256" key="7">
    <source>
        <dbReference type="ARBA" id="ARBA00022619"/>
    </source>
</evidence>
<dbReference type="NCBIfam" id="TIGR00187">
    <property type="entry name" value="ribE"/>
    <property type="match status" value="1"/>
</dbReference>
<comment type="pathway">
    <text evidence="3">Cofactor biosynthesis; riboflavin biosynthesis; riboflavin from 2-hydroxy-3-oxobutyl phosphate and 5-amino-6-(D-ribitylamino)uracil: step 2/2.</text>
</comment>
<evidence type="ECO:0000256" key="5">
    <source>
        <dbReference type="ARBA" id="ARBA00012827"/>
    </source>
</evidence>
<feature type="domain" description="Lumazine-binding" evidence="12">
    <location>
        <begin position="97"/>
        <end position="193"/>
    </location>
</feature>
<comment type="catalytic activity">
    <reaction evidence="1">
        <text>2 6,7-dimethyl-8-(1-D-ribityl)lumazine + H(+) = 5-amino-6-(D-ribitylamino)uracil + riboflavin</text>
        <dbReference type="Rhea" id="RHEA:20772"/>
        <dbReference type="ChEBI" id="CHEBI:15378"/>
        <dbReference type="ChEBI" id="CHEBI:15934"/>
        <dbReference type="ChEBI" id="CHEBI:57986"/>
        <dbReference type="ChEBI" id="CHEBI:58201"/>
        <dbReference type="EC" id="2.5.1.9"/>
    </reaction>
</comment>
<keyword evidence="9" id="KW-0677">Repeat</keyword>
<comment type="subunit">
    <text evidence="4">Homotrimer.</text>
</comment>
<dbReference type="InterPro" id="IPR017938">
    <property type="entry name" value="Riboflavin_synthase-like_b-brl"/>
</dbReference>
<dbReference type="InterPro" id="IPR023366">
    <property type="entry name" value="ATP_synth_asu-like_sf"/>
</dbReference>
<dbReference type="FunFam" id="2.40.30.20:FF:000003">
    <property type="entry name" value="Riboflavin synthase, alpha subunit"/>
    <property type="match status" value="1"/>
</dbReference>
<evidence type="ECO:0000259" key="12">
    <source>
        <dbReference type="PROSITE" id="PS51177"/>
    </source>
</evidence>
<feature type="domain" description="Lumazine-binding" evidence="12">
    <location>
        <begin position="1"/>
        <end position="96"/>
    </location>
</feature>
<dbReference type="Proteomes" id="UP000266287">
    <property type="component" value="Unassembled WGS sequence"/>
</dbReference>
<dbReference type="GO" id="GO:0004746">
    <property type="term" value="F:riboflavin synthase activity"/>
    <property type="evidence" value="ECO:0007669"/>
    <property type="project" value="UniProtKB-UniRule"/>
</dbReference>
<dbReference type="PANTHER" id="PTHR21098">
    <property type="entry name" value="RIBOFLAVIN SYNTHASE ALPHA CHAIN"/>
    <property type="match status" value="1"/>
</dbReference>
<comment type="caution">
    <text evidence="13">The sequence shown here is derived from an EMBL/GenBank/DDBJ whole genome shotgun (WGS) entry which is preliminary data.</text>
</comment>
<sequence>MFTGLIEEVGKIGEIRKGSDSTFLTVKASGVLKDIKVGDSILINGVCLTVKVVNLDSFSVDIISETLKRTNLAMLSTGEAVNLERAMKLGERLGGHLLSGHIDEVGTIEEKRGVKDNFILRISASQKIIRYIIPQGSIAIDGVSLTVVDCGYHNFTVAIIPHTAQATTLGVKKNGEAVNLEADLISKYAEKLLGKQGGNITNDFLIKLGYQANQSETF</sequence>
<evidence type="ECO:0000256" key="1">
    <source>
        <dbReference type="ARBA" id="ARBA00000968"/>
    </source>
</evidence>
<dbReference type="PIRSF" id="PIRSF000498">
    <property type="entry name" value="Riboflavin_syn_A"/>
    <property type="match status" value="1"/>
</dbReference>
<evidence type="ECO:0000256" key="11">
    <source>
        <dbReference type="PROSITE-ProRule" id="PRU00524"/>
    </source>
</evidence>
<dbReference type="Pfam" id="PF00677">
    <property type="entry name" value="Lum_binding"/>
    <property type="match status" value="2"/>
</dbReference>
<evidence type="ECO:0000313" key="14">
    <source>
        <dbReference type="Proteomes" id="UP000266287"/>
    </source>
</evidence>
<dbReference type="CDD" id="cd00402">
    <property type="entry name" value="Riboflavin_synthase_like"/>
    <property type="match status" value="1"/>
</dbReference>